<keyword evidence="3" id="KW-0472">Membrane</keyword>
<gene>
    <name evidence="5" type="ORF">H2204_012551</name>
</gene>
<dbReference type="Gene3D" id="3.30.720.120">
    <property type="match status" value="1"/>
</dbReference>
<dbReference type="PROSITE" id="PS51819">
    <property type="entry name" value="VOC"/>
    <property type="match status" value="1"/>
</dbReference>
<evidence type="ECO:0000256" key="1">
    <source>
        <dbReference type="ARBA" id="ARBA00004450"/>
    </source>
</evidence>
<evidence type="ECO:0000256" key="3">
    <source>
        <dbReference type="ARBA" id="ARBA00022787"/>
    </source>
</evidence>
<comment type="caution">
    <text evidence="5">The sequence shown here is derived from an EMBL/GenBank/DDBJ whole genome shotgun (WGS) entry which is preliminary data.</text>
</comment>
<comment type="similarity">
    <text evidence="2">Belongs to the FMP52 family.</text>
</comment>
<feature type="domain" description="VOC" evidence="4">
    <location>
        <begin position="448"/>
        <end position="565"/>
    </location>
</feature>
<dbReference type="PROSITE" id="PS52050">
    <property type="entry name" value="WYL"/>
    <property type="match status" value="1"/>
</dbReference>
<dbReference type="SUPFAM" id="SSF51735">
    <property type="entry name" value="NAD(P)-binding Rossmann-fold domains"/>
    <property type="match status" value="1"/>
</dbReference>
<keyword evidence="3" id="KW-0496">Mitochondrion</keyword>
<dbReference type="InterPro" id="IPR036390">
    <property type="entry name" value="WH_DNA-bd_sf"/>
</dbReference>
<dbReference type="Pfam" id="PF13280">
    <property type="entry name" value="WYL"/>
    <property type="match status" value="1"/>
</dbReference>
<dbReference type="SUPFAM" id="SSF46785">
    <property type="entry name" value="Winged helix' DNA-binding domain"/>
    <property type="match status" value="1"/>
</dbReference>
<dbReference type="InterPro" id="IPR037523">
    <property type="entry name" value="VOC_core"/>
</dbReference>
<evidence type="ECO:0000256" key="2">
    <source>
        <dbReference type="ARBA" id="ARBA00006617"/>
    </source>
</evidence>
<dbReference type="InterPro" id="IPR013196">
    <property type="entry name" value="HTH_11"/>
</dbReference>
<dbReference type="InterPro" id="IPR036388">
    <property type="entry name" value="WH-like_DNA-bd_sf"/>
</dbReference>
<dbReference type="Pfam" id="PF00903">
    <property type="entry name" value="Glyoxalase"/>
    <property type="match status" value="1"/>
</dbReference>
<comment type="subcellular location">
    <subcellularLocation>
        <location evidence="1">Mitochondrion outer membrane</location>
        <topology evidence="1">Peripheral membrane protein</topology>
    </subcellularLocation>
</comment>
<dbReference type="Pfam" id="PF08279">
    <property type="entry name" value="HTH_11"/>
    <property type="match status" value="1"/>
</dbReference>
<proteinExistence type="inferred from homology"/>
<keyword evidence="3" id="KW-1000">Mitochondrion outer membrane</keyword>
<dbReference type="InterPro" id="IPR029068">
    <property type="entry name" value="Glyas_Bleomycin-R_OHBP_Dase"/>
</dbReference>
<dbReference type="InterPro" id="IPR004360">
    <property type="entry name" value="Glyas_Fos-R_dOase_dom"/>
</dbReference>
<dbReference type="Gene3D" id="1.10.10.10">
    <property type="entry name" value="Winged helix-like DNA-binding domain superfamily/Winged helix DNA-binding domain"/>
    <property type="match status" value="1"/>
</dbReference>
<dbReference type="AlphaFoldDB" id="A0AA39CQZ0"/>
<dbReference type="PANTHER" id="PTHR14097:SF7">
    <property type="entry name" value="OXIDOREDUCTASE HTATIP2"/>
    <property type="match status" value="1"/>
</dbReference>
<dbReference type="Gene3D" id="3.30.720.110">
    <property type="match status" value="1"/>
</dbReference>
<dbReference type="InterPro" id="IPR036291">
    <property type="entry name" value="NAD(P)-bd_dom_sf"/>
</dbReference>
<organism evidence="5">
    <name type="scientific">Knufia peltigerae</name>
    <dbReference type="NCBI Taxonomy" id="1002370"/>
    <lineage>
        <taxon>Eukaryota</taxon>
        <taxon>Fungi</taxon>
        <taxon>Dikarya</taxon>
        <taxon>Ascomycota</taxon>
        <taxon>Pezizomycotina</taxon>
        <taxon>Eurotiomycetes</taxon>
        <taxon>Chaetothyriomycetidae</taxon>
        <taxon>Chaetothyriales</taxon>
        <taxon>Trichomeriaceae</taxon>
        <taxon>Knufia</taxon>
    </lineage>
</organism>
<evidence type="ECO:0000313" key="5">
    <source>
        <dbReference type="EMBL" id="KAJ9619789.1"/>
    </source>
</evidence>
<name>A0AA39CQZ0_9EURO</name>
<dbReference type="InterPro" id="IPR026881">
    <property type="entry name" value="WYL_dom"/>
</dbReference>
<evidence type="ECO:0000259" key="4">
    <source>
        <dbReference type="PROSITE" id="PS51819"/>
    </source>
</evidence>
<sequence>MLLGATGLVGGHALSQLLADPRCSAVVAPSRRSLAAPHGKLHNPVLDFARLPDAPDWARMDAVICALGSTIAQAGSREAFHRIDHDYPLAFARLALAQGAQAFALNSAAGANPRSSIFYSRVKGELERDLRALRFPSLTLVRPGLIGGERQAVRRGEHFALQVLGVLGPVLPRAWRINPAPEIAHALVDAVLAAKPGEHVVPSRDLLLQVLRRHRRPVAGQALAEELGISLRTLYRDIETLREQGADLRGEAGVGYQLEPGDVLPPLTLPPAEIDALVLGLRWVAARTEPALAEAARDALARIAHVLPAARREALRDSGLRVGPSRTAATVPPARLQAVREAVGTQQRLQFAYEDAQGRRSERVVWPFALGYFDEVPMLAAWCEGREDFRHFRLDRIRRVRALPDHYLVPRATLLRRWQKAQGIAPDWLDPGQGHHDRSQPRSFPMFKPSTLLQYVRDVATSATFYRGILGTAPVEQSPGFALFLLGDGAALGLWQRDDVQPPVDAQAGAAELAMVVVDAATVQRMHDEWRGLGVRITQAPVTLEFGHTFVGVDPDGHRLRVYSRAEGMVARD</sequence>
<reference evidence="5" key="1">
    <citation type="submission" date="2022-10" db="EMBL/GenBank/DDBJ databases">
        <title>Culturing micro-colonial fungi from biological soil crusts in the Mojave desert and describing Neophaeococcomyces mojavensis, and introducing the new genera and species Taxawa tesnikishii.</title>
        <authorList>
            <person name="Kurbessoian T."/>
            <person name="Stajich J.E."/>
        </authorList>
    </citation>
    <scope>NUCLEOTIDE SEQUENCE</scope>
    <source>
        <strain evidence="5">TK_35</strain>
    </source>
</reference>
<accession>A0AA39CQZ0</accession>
<dbReference type="GO" id="GO:0005741">
    <property type="term" value="C:mitochondrial outer membrane"/>
    <property type="evidence" value="ECO:0007669"/>
    <property type="project" value="UniProtKB-SubCell"/>
</dbReference>
<protein>
    <recommendedName>
        <fullName evidence="4">VOC domain-containing protein</fullName>
    </recommendedName>
</protein>
<dbReference type="SUPFAM" id="SSF54593">
    <property type="entry name" value="Glyoxalase/Bleomycin resistance protein/Dihydroxybiphenyl dioxygenase"/>
    <property type="match status" value="1"/>
</dbReference>
<dbReference type="Gene3D" id="3.40.50.720">
    <property type="entry name" value="NAD(P)-binding Rossmann-like Domain"/>
    <property type="match status" value="1"/>
</dbReference>
<dbReference type="PANTHER" id="PTHR14097">
    <property type="entry name" value="OXIDOREDUCTASE HTATIP2"/>
    <property type="match status" value="1"/>
</dbReference>
<dbReference type="EMBL" id="JAPDRN010000129">
    <property type="protein sequence ID" value="KAJ9619789.1"/>
    <property type="molecule type" value="Genomic_DNA"/>
</dbReference>